<evidence type="ECO:0000313" key="2">
    <source>
        <dbReference type="Proteomes" id="UP000297201"/>
    </source>
</evidence>
<dbReference type="Proteomes" id="UP000297201">
    <property type="component" value="Segment"/>
</dbReference>
<gene>
    <name evidence="1" type="primary">6</name>
    <name evidence="1" type="ORF">SEA_CIRCINUS_6</name>
</gene>
<evidence type="ECO:0000313" key="1">
    <source>
        <dbReference type="EMBL" id="QBZ72293.1"/>
    </source>
</evidence>
<dbReference type="EMBL" id="MK620896">
    <property type="protein sequence ID" value="QBZ72293.1"/>
    <property type="molecule type" value="Genomic_DNA"/>
</dbReference>
<name>A0A4D6E0T6_9CAUD</name>
<sequence length="41" mass="4704">MSRVKKVLSDLKEAWCAARLLLRSVQEADKHVPPSRKSKIQ</sequence>
<reference evidence="1 2" key="1">
    <citation type="submission" date="2019-03" db="EMBL/GenBank/DDBJ databases">
        <authorList>
            <person name="Kwan A."/>
            <person name="Miller C."/>
            <person name="Herrmann A."/>
            <person name="Tang B.L."/>
            <person name="Shaffer C.D."/>
            <person name="Weston-Hafer K.A."/>
            <person name="Russell D.A."/>
            <person name="Pope W.H."/>
            <person name="Jacobs-Sera D."/>
            <person name="Hendrix R.W."/>
            <person name="Hatfull G.F."/>
        </authorList>
    </citation>
    <scope>NUCLEOTIDE SEQUENCE [LARGE SCALE GENOMIC DNA]</scope>
</reference>
<protein>
    <submittedName>
        <fullName evidence="1">Uncharacterized protein</fullName>
    </submittedName>
</protein>
<proteinExistence type="predicted"/>
<organism evidence="1 2">
    <name type="scientific">Streptomyces phage Circinus</name>
    <dbReference type="NCBI Taxonomy" id="2562189"/>
    <lineage>
        <taxon>Viruses</taxon>
        <taxon>Duplodnaviria</taxon>
        <taxon>Heunggongvirae</taxon>
        <taxon>Uroviricota</taxon>
        <taxon>Caudoviricetes</taxon>
        <taxon>Stanwilliamsviridae</taxon>
        <taxon>Loccivirinae</taxon>
        <taxon>Wilnyevirus</taxon>
        <taxon>Wilnyevirus billnye</taxon>
    </lineage>
</organism>
<accession>A0A4D6E0T6</accession>